<accession>A0ABP6RLY8</accession>
<feature type="domain" description="DUF397" evidence="1">
    <location>
        <begin position="4"/>
        <end position="54"/>
    </location>
</feature>
<comment type="caution">
    <text evidence="2">The sequence shown here is derived from an EMBL/GenBank/DDBJ whole genome shotgun (WGS) entry which is preliminary data.</text>
</comment>
<dbReference type="RefSeq" id="WP_258348073.1">
    <property type="nucleotide sequence ID" value="NZ_BAAAYK010000038.1"/>
</dbReference>
<organism evidence="2 3">
    <name type="scientific">Saccharopolyspora gregorii</name>
    <dbReference type="NCBI Taxonomy" id="33914"/>
    <lineage>
        <taxon>Bacteria</taxon>
        <taxon>Bacillati</taxon>
        <taxon>Actinomycetota</taxon>
        <taxon>Actinomycetes</taxon>
        <taxon>Pseudonocardiales</taxon>
        <taxon>Pseudonocardiaceae</taxon>
        <taxon>Saccharopolyspora</taxon>
    </lineage>
</organism>
<reference evidence="3" key="1">
    <citation type="journal article" date="2019" name="Int. J. Syst. Evol. Microbiol.">
        <title>The Global Catalogue of Microorganisms (GCM) 10K type strain sequencing project: providing services to taxonomists for standard genome sequencing and annotation.</title>
        <authorList>
            <consortium name="The Broad Institute Genomics Platform"/>
            <consortium name="The Broad Institute Genome Sequencing Center for Infectious Disease"/>
            <person name="Wu L."/>
            <person name="Ma J."/>
        </authorList>
    </citation>
    <scope>NUCLEOTIDE SEQUENCE [LARGE SCALE GENOMIC DNA]</scope>
    <source>
        <strain evidence="3">JCM 9687</strain>
    </source>
</reference>
<evidence type="ECO:0000313" key="3">
    <source>
        <dbReference type="Proteomes" id="UP001500483"/>
    </source>
</evidence>
<dbReference type="EMBL" id="BAAAYK010000038">
    <property type="protein sequence ID" value="GAA3356289.1"/>
    <property type="molecule type" value="Genomic_DNA"/>
</dbReference>
<evidence type="ECO:0000313" key="2">
    <source>
        <dbReference type="EMBL" id="GAA3356289.1"/>
    </source>
</evidence>
<proteinExistence type="predicted"/>
<gene>
    <name evidence="2" type="ORF">GCM10020366_19780</name>
</gene>
<dbReference type="InterPro" id="IPR007278">
    <property type="entry name" value="DUF397"/>
</dbReference>
<dbReference type="Proteomes" id="UP001500483">
    <property type="component" value="Unassembled WGS sequence"/>
</dbReference>
<protein>
    <submittedName>
        <fullName evidence="2">DUF397 domain-containing protein</fullName>
    </submittedName>
</protein>
<evidence type="ECO:0000259" key="1">
    <source>
        <dbReference type="Pfam" id="PF04149"/>
    </source>
</evidence>
<sequence length="60" mass="6628">MPENWRKSSYSGGNNCVEIGRIGGRAAIRDTKAPDSARLTTTDTQWTDFLTAIKHGRFDG</sequence>
<name>A0ABP6RLY8_9PSEU</name>
<dbReference type="Pfam" id="PF04149">
    <property type="entry name" value="DUF397"/>
    <property type="match status" value="1"/>
</dbReference>
<keyword evidence="3" id="KW-1185">Reference proteome</keyword>